<evidence type="ECO:0000259" key="11">
    <source>
        <dbReference type="Pfam" id="PF14841"/>
    </source>
</evidence>
<evidence type="ECO:0000256" key="1">
    <source>
        <dbReference type="ARBA" id="ARBA00004117"/>
    </source>
</evidence>
<keyword evidence="14" id="KW-1185">Reference proteome</keyword>
<keyword evidence="8" id="KW-0472">Membrane</keyword>
<evidence type="ECO:0000256" key="4">
    <source>
        <dbReference type="ARBA" id="ARBA00021870"/>
    </source>
</evidence>
<dbReference type="Pfam" id="PF14841">
    <property type="entry name" value="FliG_M"/>
    <property type="match status" value="1"/>
</dbReference>
<reference evidence="13 14" key="1">
    <citation type="submission" date="2017-01" db="EMBL/GenBank/DDBJ databases">
        <title>Genome sequencing of Arcobacter sp. LPB0137.</title>
        <authorList>
            <person name="Lee G.-W."/>
            <person name="Yi H."/>
        </authorList>
    </citation>
    <scope>NUCLEOTIDE SEQUENCE [LARGE SCALE GENOMIC DNA]</scope>
    <source>
        <strain evidence="13 14">LPB0137</strain>
    </source>
</reference>
<evidence type="ECO:0000256" key="8">
    <source>
        <dbReference type="ARBA" id="ARBA00023136"/>
    </source>
</evidence>
<dbReference type="KEGG" id="alp:LPB137_11355"/>
<dbReference type="NCBIfam" id="TIGR00207">
    <property type="entry name" value="fliG"/>
    <property type="match status" value="1"/>
</dbReference>
<feature type="domain" description="Flagellar motor switch protein FliG middle" evidence="11">
    <location>
        <begin position="122"/>
        <end position="195"/>
    </location>
</feature>
<dbReference type="Pfam" id="PF14842">
    <property type="entry name" value="FliG_N"/>
    <property type="match status" value="1"/>
</dbReference>
<evidence type="ECO:0000256" key="7">
    <source>
        <dbReference type="ARBA" id="ARBA00022779"/>
    </source>
</evidence>
<organism evidence="13 14">
    <name type="scientific">Poseidonibacter parvus</name>
    <dbReference type="NCBI Taxonomy" id="1850254"/>
    <lineage>
        <taxon>Bacteria</taxon>
        <taxon>Pseudomonadati</taxon>
        <taxon>Campylobacterota</taxon>
        <taxon>Epsilonproteobacteria</taxon>
        <taxon>Campylobacterales</taxon>
        <taxon>Arcobacteraceae</taxon>
        <taxon>Poseidonibacter</taxon>
    </lineage>
</organism>
<keyword evidence="7" id="KW-0283">Flagellar rotation</keyword>
<dbReference type="RefSeq" id="WP_076088140.1">
    <property type="nucleotide sequence ID" value="NZ_CP019070.1"/>
</dbReference>
<dbReference type="OrthoDB" id="9780302at2"/>
<evidence type="ECO:0000256" key="9">
    <source>
        <dbReference type="ARBA" id="ARBA00023143"/>
    </source>
</evidence>
<dbReference type="GO" id="GO:0003774">
    <property type="term" value="F:cytoskeletal motor activity"/>
    <property type="evidence" value="ECO:0007669"/>
    <property type="project" value="InterPro"/>
</dbReference>
<dbReference type="EMBL" id="CP019070">
    <property type="protein sequence ID" value="APW66404.1"/>
    <property type="molecule type" value="Genomic_DNA"/>
</dbReference>
<protein>
    <recommendedName>
        <fullName evidence="4">Flagellar motor switch protein FliG</fullName>
    </recommendedName>
</protein>
<dbReference type="GO" id="GO:0009425">
    <property type="term" value="C:bacterial-type flagellum basal body"/>
    <property type="evidence" value="ECO:0007669"/>
    <property type="project" value="UniProtKB-SubCell"/>
</dbReference>
<comment type="subcellular location">
    <subcellularLocation>
        <location evidence="1">Bacterial flagellum basal body</location>
    </subcellularLocation>
    <subcellularLocation>
        <location evidence="2">Cell membrane</location>
        <topology evidence="2">Peripheral membrane protein</topology>
        <orientation evidence="2">Cytoplasmic side</orientation>
    </subcellularLocation>
</comment>
<evidence type="ECO:0000259" key="12">
    <source>
        <dbReference type="Pfam" id="PF14842"/>
    </source>
</evidence>
<dbReference type="GO" id="GO:0071973">
    <property type="term" value="P:bacterial-type flagellum-dependent cell motility"/>
    <property type="evidence" value="ECO:0007669"/>
    <property type="project" value="InterPro"/>
</dbReference>
<dbReference type="SUPFAM" id="SSF48029">
    <property type="entry name" value="FliG"/>
    <property type="match status" value="2"/>
</dbReference>
<dbReference type="PANTHER" id="PTHR30534:SF0">
    <property type="entry name" value="FLAGELLAR MOTOR SWITCH PROTEIN FLIG"/>
    <property type="match status" value="1"/>
</dbReference>
<dbReference type="Proteomes" id="UP000186074">
    <property type="component" value="Chromosome"/>
</dbReference>
<keyword evidence="13" id="KW-0966">Cell projection</keyword>
<dbReference type="PANTHER" id="PTHR30534">
    <property type="entry name" value="FLAGELLAR MOTOR SWITCH PROTEIN FLIG"/>
    <property type="match status" value="1"/>
</dbReference>
<gene>
    <name evidence="13" type="ORF">LPB137_11355</name>
</gene>
<feature type="domain" description="Flagellar motor switch protein FliG N-terminal" evidence="12">
    <location>
        <begin position="11"/>
        <end position="106"/>
    </location>
</feature>
<keyword evidence="9" id="KW-0975">Bacterial flagellum</keyword>
<keyword evidence="5" id="KW-1003">Cell membrane</keyword>
<sequence length="333" mass="37374">MAEENDLLKGMSMMGKVARFFVLIGEESTVKIFQHLPKEMVEEISTAITQISSIDKDISLAILEEFHLYTRSKSFISSGGYDFARDILYKSLGKGEADEVLAKLSRMKLASQSFSYLDAINPKQLSDFIKDESPHTIAVILSHMDSSKSADVLMQLEEETRVKVTMQMATIKDVSPDVVRTISVVLEKKLESLLSSIVDVGGVKVVADMLNKLGPKSQDILKNINGIDTTLATKIKENMFVFEDLLNLDAEYVMKILQNVDTGDVAIAMKNAPEEDLEKITGAMSQRARDRFLEEFEMLNKVKIKDIENSQRKMLDVAQKMIEDGVIDRDMDE</sequence>
<name>A0A1P8KP70_9BACT</name>
<feature type="domain" description="Flagellar motor switch protein FliG C-terminal" evidence="10">
    <location>
        <begin position="223"/>
        <end position="327"/>
    </location>
</feature>
<dbReference type="PRINTS" id="PR00954">
    <property type="entry name" value="FLGMOTORFLIG"/>
</dbReference>
<dbReference type="InterPro" id="IPR028263">
    <property type="entry name" value="FliG_N"/>
</dbReference>
<comment type="similarity">
    <text evidence="3">Belongs to the FliG family.</text>
</comment>
<keyword evidence="6" id="KW-0145">Chemotaxis</keyword>
<evidence type="ECO:0000256" key="5">
    <source>
        <dbReference type="ARBA" id="ARBA00022475"/>
    </source>
</evidence>
<dbReference type="AlphaFoldDB" id="A0A1P8KP70"/>
<dbReference type="Pfam" id="PF01706">
    <property type="entry name" value="FliG_C"/>
    <property type="match status" value="1"/>
</dbReference>
<evidence type="ECO:0000256" key="6">
    <source>
        <dbReference type="ARBA" id="ARBA00022500"/>
    </source>
</evidence>
<dbReference type="InterPro" id="IPR032779">
    <property type="entry name" value="FliG_M"/>
</dbReference>
<keyword evidence="13" id="KW-0969">Cilium</keyword>
<dbReference type="InterPro" id="IPR023087">
    <property type="entry name" value="Flg_Motor_Flig_C"/>
</dbReference>
<accession>A0A1P8KP70</accession>
<evidence type="ECO:0000313" key="13">
    <source>
        <dbReference type="EMBL" id="APW66404.1"/>
    </source>
</evidence>
<dbReference type="STRING" id="1850254.LPB137_11355"/>
<proteinExistence type="inferred from homology"/>
<evidence type="ECO:0000313" key="14">
    <source>
        <dbReference type="Proteomes" id="UP000186074"/>
    </source>
</evidence>
<dbReference type="Gene3D" id="1.10.220.30">
    <property type="match status" value="3"/>
</dbReference>
<dbReference type="InterPro" id="IPR000090">
    <property type="entry name" value="Flg_Motor_Flig"/>
</dbReference>
<dbReference type="InterPro" id="IPR011002">
    <property type="entry name" value="FliG_a-hlx"/>
</dbReference>
<evidence type="ECO:0000256" key="3">
    <source>
        <dbReference type="ARBA" id="ARBA00010299"/>
    </source>
</evidence>
<keyword evidence="13" id="KW-0282">Flagellum</keyword>
<evidence type="ECO:0000259" key="10">
    <source>
        <dbReference type="Pfam" id="PF01706"/>
    </source>
</evidence>
<dbReference type="GO" id="GO:0006935">
    <property type="term" value="P:chemotaxis"/>
    <property type="evidence" value="ECO:0007669"/>
    <property type="project" value="UniProtKB-KW"/>
</dbReference>
<evidence type="ECO:0000256" key="2">
    <source>
        <dbReference type="ARBA" id="ARBA00004413"/>
    </source>
</evidence>
<dbReference type="GO" id="GO:0005886">
    <property type="term" value="C:plasma membrane"/>
    <property type="evidence" value="ECO:0007669"/>
    <property type="project" value="UniProtKB-SubCell"/>
</dbReference>